<protein>
    <submittedName>
        <fullName evidence="1">Uncharacterized protein</fullName>
    </submittedName>
</protein>
<organism evidence="1 2">
    <name type="scientific">Candidatus Pantoea multigeneris</name>
    <dbReference type="NCBI Taxonomy" id="2608357"/>
    <lineage>
        <taxon>Bacteria</taxon>
        <taxon>Pseudomonadati</taxon>
        <taxon>Pseudomonadota</taxon>
        <taxon>Gammaproteobacteria</taxon>
        <taxon>Enterobacterales</taxon>
        <taxon>Erwiniaceae</taxon>
        <taxon>Pantoea</taxon>
    </lineage>
</organism>
<dbReference type="Proteomes" id="UP001515683">
    <property type="component" value="Unassembled WGS sequence"/>
</dbReference>
<evidence type="ECO:0000313" key="2">
    <source>
        <dbReference type="Proteomes" id="UP001515683"/>
    </source>
</evidence>
<evidence type="ECO:0000313" key="1">
    <source>
        <dbReference type="EMBL" id="NIF23906.1"/>
    </source>
</evidence>
<dbReference type="RefSeq" id="WP_167017566.1">
    <property type="nucleotide sequence ID" value="NZ_VWXF01000011.1"/>
</dbReference>
<gene>
    <name evidence="1" type="ORF">F3J40_20205</name>
</gene>
<comment type="caution">
    <text evidence="1">The sequence shown here is derived from an EMBL/GenBank/DDBJ whole genome shotgun (WGS) entry which is preliminary data.</text>
</comment>
<proteinExistence type="predicted"/>
<sequence>MYYFTDQRPGESDILTAVKNGKLTITTFDGEVIFSQDAPPGGWTHELVVQVQPEGQRWGAEAYLDHQWIGSTEA</sequence>
<accession>A0ABX0RHW8</accession>
<keyword evidence="2" id="KW-1185">Reference proteome</keyword>
<dbReference type="EMBL" id="VWXF01000011">
    <property type="protein sequence ID" value="NIF23906.1"/>
    <property type="molecule type" value="Genomic_DNA"/>
</dbReference>
<name>A0ABX0RHW8_9GAMM</name>
<reference evidence="1 2" key="1">
    <citation type="journal article" date="2019" name="bioRxiv">
        <title>Bacteria contribute to plant secondary compound degradation in a generalist herbivore system.</title>
        <authorList>
            <person name="Francoeur C.B."/>
            <person name="Khadempour L."/>
            <person name="Moreira-Soto R.D."/>
            <person name="Gotting K."/>
            <person name="Book A.J."/>
            <person name="Pinto-Tomas A.A."/>
            <person name="Keefover-Ring K."/>
            <person name="Currie C.R."/>
        </authorList>
    </citation>
    <scope>NUCLEOTIDE SEQUENCE [LARGE SCALE GENOMIC DNA]</scope>
    <source>
        <strain evidence="1">Acro-835</strain>
    </source>
</reference>